<feature type="transmembrane region" description="Helical" evidence="1">
    <location>
        <begin position="258"/>
        <end position="277"/>
    </location>
</feature>
<feature type="transmembrane region" description="Helical" evidence="1">
    <location>
        <begin position="284"/>
        <end position="305"/>
    </location>
</feature>
<gene>
    <name evidence="3" type="ORF">SYV04_17300</name>
</gene>
<keyword evidence="1" id="KW-0812">Transmembrane</keyword>
<dbReference type="EMBL" id="JAXIVS010000005">
    <property type="protein sequence ID" value="MDY7228180.1"/>
    <property type="molecule type" value="Genomic_DNA"/>
</dbReference>
<feature type="transmembrane region" description="Helical" evidence="1">
    <location>
        <begin position="325"/>
        <end position="343"/>
    </location>
</feature>
<keyword evidence="2" id="KW-0732">Signal</keyword>
<feature type="signal peptide" evidence="2">
    <location>
        <begin position="1"/>
        <end position="22"/>
    </location>
</feature>
<evidence type="ECO:0000256" key="1">
    <source>
        <dbReference type="SAM" id="Phobius"/>
    </source>
</evidence>
<dbReference type="PROSITE" id="PS00018">
    <property type="entry name" value="EF_HAND_1"/>
    <property type="match status" value="1"/>
</dbReference>
<evidence type="ECO:0000256" key="2">
    <source>
        <dbReference type="SAM" id="SignalP"/>
    </source>
</evidence>
<feature type="chain" id="PRO_5046786686" evidence="2">
    <location>
        <begin position="23"/>
        <end position="379"/>
    </location>
</feature>
<keyword evidence="4" id="KW-1185">Reference proteome</keyword>
<evidence type="ECO:0000313" key="4">
    <source>
        <dbReference type="Proteomes" id="UP001291309"/>
    </source>
</evidence>
<keyword evidence="1" id="KW-1133">Transmembrane helix</keyword>
<proteinExistence type="predicted"/>
<dbReference type="InterPro" id="IPR018247">
    <property type="entry name" value="EF_Hand_1_Ca_BS"/>
</dbReference>
<sequence length="379" mass="40201">MRQLPARPLLLVLLLAPLAALAHKPSDSYLSLERSAEGFTGRWDIALRDLDEVLSLDADGNGALTWREVRARQPDIAAHALGRLSLAADGAACASQPDGELRVVGHSDGTYAVLGFTVRCPAPPSELGLDYTLLFDRDPQHRGIVRVSSGEVGEPLILSATSRTARVSLAGLSPWRRFGEMVASGMHHIWEGVDHLLFLFALLLPSVLRRDENGKWAPVSRFGPALLDVIRVVSAFTLAHSLTLSAASLGLVALPSRLVESAIAASVIFAALNNVFPFVRGGRWVAAFALGLLHGFGFASVLADLGLPAGSLAATLLGFNLGVELGQLACVVAFLPLAFLLRGSLLYRRALLIGGSVAIALVACVWLAERALDLKLPLA</sequence>
<comment type="caution">
    <text evidence="3">The sequence shown here is derived from an EMBL/GenBank/DDBJ whole genome shotgun (WGS) entry which is preliminary data.</text>
</comment>
<dbReference type="Proteomes" id="UP001291309">
    <property type="component" value="Unassembled WGS sequence"/>
</dbReference>
<keyword evidence="1" id="KW-0472">Membrane</keyword>
<dbReference type="Pfam" id="PF13795">
    <property type="entry name" value="HupE_UreJ_2"/>
    <property type="match status" value="1"/>
</dbReference>
<dbReference type="RefSeq" id="WP_321546904.1">
    <property type="nucleotide sequence ID" value="NZ_JAXIVS010000005.1"/>
</dbReference>
<feature type="transmembrane region" description="Helical" evidence="1">
    <location>
        <begin position="350"/>
        <end position="368"/>
    </location>
</feature>
<organism evidence="3 4">
    <name type="scientific">Hyalangium rubrum</name>
    <dbReference type="NCBI Taxonomy" id="3103134"/>
    <lineage>
        <taxon>Bacteria</taxon>
        <taxon>Pseudomonadati</taxon>
        <taxon>Myxococcota</taxon>
        <taxon>Myxococcia</taxon>
        <taxon>Myxococcales</taxon>
        <taxon>Cystobacterineae</taxon>
        <taxon>Archangiaceae</taxon>
        <taxon>Hyalangium</taxon>
    </lineage>
</organism>
<accession>A0ABU5H4A2</accession>
<reference evidence="3 4" key="1">
    <citation type="submission" date="2023-12" db="EMBL/GenBank/DDBJ databases">
        <title>the genome sequence of Hyalangium sp. s54d21.</title>
        <authorList>
            <person name="Zhang X."/>
        </authorList>
    </citation>
    <scope>NUCLEOTIDE SEQUENCE [LARGE SCALE GENOMIC DNA]</scope>
    <source>
        <strain evidence="4">s54d21</strain>
    </source>
</reference>
<dbReference type="InterPro" id="IPR032809">
    <property type="entry name" value="Put_HupE_UreJ"/>
</dbReference>
<protein>
    <submittedName>
        <fullName evidence="3">HupE/UreJ family protein</fullName>
    </submittedName>
</protein>
<name>A0ABU5H4A2_9BACT</name>
<evidence type="ECO:0000313" key="3">
    <source>
        <dbReference type="EMBL" id="MDY7228180.1"/>
    </source>
</evidence>